<evidence type="ECO:0000256" key="1">
    <source>
        <dbReference type="SAM" id="Coils"/>
    </source>
</evidence>
<dbReference type="Proteomes" id="UP000237218">
    <property type="component" value="Unassembled WGS sequence"/>
</dbReference>
<keyword evidence="5" id="KW-1185">Reference proteome</keyword>
<evidence type="ECO:0000313" key="3">
    <source>
        <dbReference type="EMBL" id="POS62022.1"/>
    </source>
</evidence>
<evidence type="ECO:0000313" key="2">
    <source>
        <dbReference type="EMBL" id="CDG33055.1"/>
    </source>
</evidence>
<organism evidence="2 4">
    <name type="scientific">Parasaccharibacter apium</name>
    <dbReference type="NCBI Taxonomy" id="1510841"/>
    <lineage>
        <taxon>Bacteria</taxon>
        <taxon>Pseudomonadati</taxon>
        <taxon>Pseudomonadota</taxon>
        <taxon>Alphaproteobacteria</taxon>
        <taxon>Acetobacterales</taxon>
        <taxon>Acetobacteraceae</taxon>
        <taxon>Parasaccharibacter</taxon>
    </lineage>
</organism>
<dbReference type="OrthoDB" id="7283860at2"/>
<evidence type="ECO:0008006" key="6">
    <source>
        <dbReference type="Google" id="ProtNLM"/>
    </source>
</evidence>
<dbReference type="EMBL" id="LMYI01000011">
    <property type="protein sequence ID" value="POS62022.1"/>
    <property type="molecule type" value="Genomic_DNA"/>
</dbReference>
<comment type="caution">
    <text evidence="2">The sequence shown here is derived from an EMBL/GenBank/DDBJ whole genome shotgun (WGS) entry which is preliminary data.</text>
</comment>
<name>A0A7U7G4M7_9PROT</name>
<dbReference type="InterPro" id="IPR053716">
    <property type="entry name" value="Flag_assembly_chemotaxis_eff"/>
</dbReference>
<evidence type="ECO:0000313" key="4">
    <source>
        <dbReference type="Proteomes" id="UP000027590"/>
    </source>
</evidence>
<dbReference type="Proteomes" id="UP000027590">
    <property type="component" value="Unassembled WGS sequence"/>
</dbReference>
<protein>
    <recommendedName>
        <fullName evidence="6">Flagellar FliJ protein</fullName>
    </recommendedName>
</protein>
<dbReference type="Gene3D" id="1.10.287.1700">
    <property type="match status" value="1"/>
</dbReference>
<reference evidence="2 4" key="2">
    <citation type="journal article" date="2014" name="PLoS ONE">
        <title>Evolution of mitochondria reconstructed from the energy metabolism of living bacteria.</title>
        <authorList>
            <person name="Degli Esposti M."/>
            <person name="Chouaia B."/>
            <person name="Comandatore F."/>
            <person name="Crotti E."/>
            <person name="Sassera D."/>
            <person name="Lievens P.M."/>
            <person name="Daffonchio D."/>
            <person name="Bandi C."/>
        </authorList>
    </citation>
    <scope>NUCLEOTIDE SEQUENCE [LARGE SCALE GENOMIC DNA]</scope>
    <source>
        <strain evidence="2">AM168</strain>
        <strain evidence="4">AM169</strain>
    </source>
</reference>
<keyword evidence="1" id="KW-0175">Coiled coil</keyword>
<reference evidence="2 4" key="1">
    <citation type="journal article" date="2014" name="Genome Biol. Evol.">
        <title>Acetic acid bacteria genomes reveal functional traits for adaptation to life in insect guts.</title>
        <authorList>
            <person name="Chouaia B."/>
            <person name="Gaiarsa S."/>
            <person name="Crotti E."/>
            <person name="Comandatore F."/>
            <person name="Degli Esposti M."/>
            <person name="Ricci I."/>
            <person name="Alma A."/>
            <person name="Favia G."/>
            <person name="Bandi C."/>
            <person name="Daffonchio D."/>
        </authorList>
    </citation>
    <scope>NUCLEOTIDE SEQUENCE [LARGE SCALE GENOMIC DNA]</scope>
    <source>
        <strain evidence="2">AM168</strain>
        <strain evidence="4">AM169</strain>
    </source>
</reference>
<dbReference type="RefSeq" id="WP_043558171.1">
    <property type="nucleotide sequence ID" value="NZ_CBLY010000002.1"/>
</dbReference>
<accession>A0A7U7G4M7</accession>
<feature type="coiled-coil region" evidence="1">
    <location>
        <begin position="27"/>
        <end position="103"/>
    </location>
</feature>
<reference evidence="3 5" key="3">
    <citation type="submission" date="2018-02" db="EMBL/GenBank/DDBJ databases">
        <title>Draft genome sequences of four Parasaccharibacter apium strains isolated from honey bees.</title>
        <authorList>
            <person name="Corby-Harris V.L."/>
            <person name="Anderson K.E."/>
        </authorList>
    </citation>
    <scope>NUCLEOTIDE SEQUENCE [LARGE SCALE GENOMIC DNA]</scope>
    <source>
        <strain evidence="3 5">B8</strain>
    </source>
</reference>
<proteinExistence type="predicted"/>
<evidence type="ECO:0000313" key="5">
    <source>
        <dbReference type="Proteomes" id="UP000237218"/>
    </source>
</evidence>
<dbReference type="AlphaFoldDB" id="A0A7U7G4M7"/>
<sequence length="152" mass="17655">MKPARLKALTSLLTLQKRNTTLARTELAHCLAEEKRLENSISELKAQMQENRILVSQAREEEAQDLTLWNGYRYWLPIAQEEMDRLEQALDNARAVSTAARGRVMDCVRAQEATDGLLRQDRLEQADRLRQQEQVALDERAQHQKMLEELEL</sequence>
<gene>
    <name evidence="3" type="ORF">ASQ42_06750</name>
    <name evidence="2" type="ORF">SACS_0317</name>
</gene>
<dbReference type="EMBL" id="CBLY010000002">
    <property type="protein sequence ID" value="CDG33055.1"/>
    <property type="molecule type" value="Genomic_DNA"/>
</dbReference>